<sequence>MSVPLQDVTNIDARPPRSGHTDLEFRDKQASDLFTILGFPETISDDPSVIPIKLPKQSAIAGKALVWRDENAELDGRKAGQGATRSKTATRKGESRGENRAGTSSSPSTTSTPIPVPTAPPAPPSSTINLAANARLIAALEEEGRRLLANETRYADQIKELTRALDVEQERTAKGEAERVALAHQVQADAARISGLEEEGRKAVEERASLMARWDEAERSRADLEKRLQSVTASSTDLTEKCASLSAKIRSLESDLRHREAERDTARKMACDAEVRYYQGWLHFRKVLYSPVLSFFIQINLTIVEEKLAACDDDRVRLSARIIKDRETSKVRLAEARKEIEIHRTTIKDLQKTVGELQAAMNATEAEVRQKIQDIYRFGEMEDSGVRQWLIPGHVRSEPPSTTVAPPLPSFSAQKGEIESMLDTTHARLSSRHSDEVGSLARALQAARDAYSALENEYRAGIKGVG</sequence>
<feature type="region of interest" description="Disordered" evidence="2">
    <location>
        <begin position="76"/>
        <end position="127"/>
    </location>
</feature>
<protein>
    <recommendedName>
        <fullName evidence="5">SWI5-dependent HO expression protein 3</fullName>
    </recommendedName>
</protein>
<feature type="compositionally biased region" description="Low complexity" evidence="2">
    <location>
        <begin position="103"/>
        <end position="113"/>
    </location>
</feature>
<evidence type="ECO:0000313" key="4">
    <source>
        <dbReference type="Proteomes" id="UP000269721"/>
    </source>
</evidence>
<evidence type="ECO:0008006" key="5">
    <source>
        <dbReference type="Google" id="ProtNLM"/>
    </source>
</evidence>
<accession>A0A4P9W440</accession>
<dbReference type="EMBL" id="KZ998929">
    <property type="protein sequence ID" value="RKO85598.1"/>
    <property type="molecule type" value="Genomic_DNA"/>
</dbReference>
<dbReference type="OrthoDB" id="7451790at2759"/>
<organism evidence="3 4">
    <name type="scientific">Blyttiomyces helicus</name>
    <dbReference type="NCBI Taxonomy" id="388810"/>
    <lineage>
        <taxon>Eukaryota</taxon>
        <taxon>Fungi</taxon>
        <taxon>Fungi incertae sedis</taxon>
        <taxon>Chytridiomycota</taxon>
        <taxon>Chytridiomycota incertae sedis</taxon>
        <taxon>Chytridiomycetes</taxon>
        <taxon>Chytridiomycetes incertae sedis</taxon>
        <taxon>Blyttiomyces</taxon>
    </lineage>
</organism>
<evidence type="ECO:0000256" key="1">
    <source>
        <dbReference type="SAM" id="Coils"/>
    </source>
</evidence>
<evidence type="ECO:0000313" key="3">
    <source>
        <dbReference type="EMBL" id="RKO85598.1"/>
    </source>
</evidence>
<feature type="coiled-coil region" evidence="1">
    <location>
        <begin position="333"/>
        <end position="367"/>
    </location>
</feature>
<evidence type="ECO:0000256" key="2">
    <source>
        <dbReference type="SAM" id="MobiDB-lite"/>
    </source>
</evidence>
<feature type="region of interest" description="Disordered" evidence="2">
    <location>
        <begin position="1"/>
        <end position="26"/>
    </location>
</feature>
<keyword evidence="1" id="KW-0175">Coiled coil</keyword>
<dbReference type="Proteomes" id="UP000269721">
    <property type="component" value="Unassembled WGS sequence"/>
</dbReference>
<dbReference type="AlphaFoldDB" id="A0A4P9W440"/>
<gene>
    <name evidence="3" type="ORF">BDK51DRAFT_43998</name>
</gene>
<reference evidence="4" key="1">
    <citation type="journal article" date="2018" name="Nat. Microbiol.">
        <title>Leveraging single-cell genomics to expand the fungal tree of life.</title>
        <authorList>
            <person name="Ahrendt S.R."/>
            <person name="Quandt C.A."/>
            <person name="Ciobanu D."/>
            <person name="Clum A."/>
            <person name="Salamov A."/>
            <person name="Andreopoulos B."/>
            <person name="Cheng J.F."/>
            <person name="Woyke T."/>
            <person name="Pelin A."/>
            <person name="Henrissat B."/>
            <person name="Reynolds N.K."/>
            <person name="Benny G.L."/>
            <person name="Smith M.E."/>
            <person name="James T.Y."/>
            <person name="Grigoriev I.V."/>
        </authorList>
    </citation>
    <scope>NUCLEOTIDE SEQUENCE [LARGE SCALE GENOMIC DNA]</scope>
</reference>
<feature type="compositionally biased region" description="Pro residues" evidence="2">
    <location>
        <begin position="114"/>
        <end position="124"/>
    </location>
</feature>
<feature type="coiled-coil region" evidence="1">
    <location>
        <begin position="207"/>
        <end position="262"/>
    </location>
</feature>
<keyword evidence="4" id="KW-1185">Reference proteome</keyword>
<proteinExistence type="predicted"/>
<name>A0A4P9W440_9FUNG</name>